<dbReference type="NCBIfam" id="TIGR01326">
    <property type="entry name" value="OAH_OAS_sulfhy"/>
    <property type="match status" value="1"/>
</dbReference>
<organism evidence="6 7">
    <name type="scientific">Piscinibacter sakaiensis</name>
    <name type="common">Ideonella sakaiensis</name>
    <dbReference type="NCBI Taxonomy" id="1547922"/>
    <lineage>
        <taxon>Bacteria</taxon>
        <taxon>Pseudomonadati</taxon>
        <taxon>Pseudomonadota</taxon>
        <taxon>Betaproteobacteria</taxon>
        <taxon>Burkholderiales</taxon>
        <taxon>Sphaerotilaceae</taxon>
        <taxon>Piscinibacter</taxon>
    </lineage>
</organism>
<dbReference type="SUPFAM" id="SSF53383">
    <property type="entry name" value="PLP-dependent transferases"/>
    <property type="match status" value="1"/>
</dbReference>
<keyword evidence="3 6" id="KW-0808">Transferase</keyword>
<evidence type="ECO:0000313" key="6">
    <source>
        <dbReference type="EMBL" id="GAP35595.1"/>
    </source>
</evidence>
<dbReference type="PROSITE" id="PS00868">
    <property type="entry name" value="CYS_MET_METAB_PP"/>
    <property type="match status" value="1"/>
</dbReference>
<keyword evidence="4 5" id="KW-0663">Pyridoxal phosphate</keyword>
<dbReference type="EC" id="2.5.1.49" evidence="6"/>
<dbReference type="GO" id="GO:0019346">
    <property type="term" value="P:transsulfuration"/>
    <property type="evidence" value="ECO:0007669"/>
    <property type="project" value="InterPro"/>
</dbReference>
<dbReference type="Pfam" id="PF01053">
    <property type="entry name" value="Cys_Met_Meta_PP"/>
    <property type="match status" value="1"/>
</dbReference>
<dbReference type="FunFam" id="3.40.640.10:FF:000035">
    <property type="entry name" value="O-succinylhomoserine sulfhydrylase"/>
    <property type="match status" value="1"/>
</dbReference>
<dbReference type="EC" id="2.5.1.48" evidence="6"/>
<sequence>MRRTSSISVSGVQVSGWSSITLRMVLVPTPPPLRTMATITSRKVSMPTRSPCSITTSEPMSRSAMVSTASRRVWSGATVYRVLPLTRRMSLTFIGFSSWLQGNIAHNPGPKKTVGDRMPGPSDPGFDTLALHAGAAPDPATGARAVPIHLSTSFVFDSSEHAAALFNMERSGHVYSRISNPTNAVLEERVAALEGGIGAIATASGQAALHLAIATLAGAGDHVVASSALYGGSHNLLHYTLARFGIQTSFVRPGDIDGWRAAIRPQTRLLFGETLGNPGLDVLDIPTLAALAHEHDLPLLVDSTLSTPWLLRPFEHGADLVYHSATKFLSGHGTVVGGVLADGGAFDWERAHARSGRFAELAAPYAGFHDMVFAEESTVGAFLLRARREGLRDFGACMSPHTAWLILQGIETLPLRMARHVENTRRVVEFLAAHPMVARVGYPELPGHPSHALARRLLPRGCGSVFSFDLKGSRAQGRAFIEALKIFSHLANVGDCRSLVIHPASTTHFRMDDAALAQAGITQGTIRLSIGLEDPDDLQEDLARALKAAQKAADGGRAAAAGPAPGATR</sequence>
<gene>
    <name evidence="6" type="ORF">ISF6_1368</name>
</gene>
<evidence type="ECO:0000256" key="4">
    <source>
        <dbReference type="ARBA" id="ARBA00022898"/>
    </source>
</evidence>
<dbReference type="Proteomes" id="UP000037660">
    <property type="component" value="Unassembled WGS sequence"/>
</dbReference>
<dbReference type="AlphaFoldDB" id="A0A0K8P097"/>
<reference evidence="6 7" key="2">
    <citation type="journal article" date="2016" name="Science">
        <title>A bacterium that degrades and assimilates poly(ethylene terephthalate).</title>
        <authorList>
            <person name="Yoshida S."/>
            <person name="Hiraga K."/>
            <person name="Takehana T."/>
            <person name="Taniguchi I."/>
            <person name="Yamaji H."/>
            <person name="Maeda Y."/>
            <person name="Toyohara K."/>
            <person name="Miyamoto K."/>
            <person name="Kimura Y."/>
            <person name="Oda K."/>
        </authorList>
    </citation>
    <scope>NUCLEOTIDE SEQUENCE [LARGE SCALE GENOMIC DNA]</scope>
    <source>
        <strain evidence="7">NBRC 110686 / TISTR 2288 / 201-F6</strain>
    </source>
</reference>
<dbReference type="InterPro" id="IPR015424">
    <property type="entry name" value="PyrdxlP-dep_Trfase"/>
</dbReference>
<dbReference type="PANTHER" id="PTHR43797">
    <property type="entry name" value="HOMOCYSTEINE/CYSTEINE SYNTHASE"/>
    <property type="match status" value="1"/>
</dbReference>
<dbReference type="EMBL" id="BBYR01000024">
    <property type="protein sequence ID" value="GAP35595.1"/>
    <property type="molecule type" value="Genomic_DNA"/>
</dbReference>
<dbReference type="CDD" id="cd00614">
    <property type="entry name" value="CGS_like"/>
    <property type="match status" value="1"/>
</dbReference>
<dbReference type="GO" id="GO:0030170">
    <property type="term" value="F:pyridoxal phosphate binding"/>
    <property type="evidence" value="ECO:0007669"/>
    <property type="project" value="InterPro"/>
</dbReference>
<dbReference type="Gene3D" id="3.90.1150.10">
    <property type="entry name" value="Aspartate Aminotransferase, domain 1"/>
    <property type="match status" value="1"/>
</dbReference>
<keyword evidence="7" id="KW-1185">Reference proteome</keyword>
<reference evidence="7" key="1">
    <citation type="submission" date="2015-07" db="EMBL/GenBank/DDBJ databases">
        <title>Discovery of a poly(ethylene terephthalate assimilation.</title>
        <authorList>
            <person name="Yoshida S."/>
            <person name="Hiraga K."/>
            <person name="Takehana T."/>
            <person name="Taniguchi I."/>
            <person name="Yamaji H."/>
            <person name="Maeda Y."/>
            <person name="Toyohara K."/>
            <person name="Miyamoto K."/>
            <person name="Kimura Y."/>
            <person name="Oda K."/>
        </authorList>
    </citation>
    <scope>NUCLEOTIDE SEQUENCE [LARGE SCALE GENOMIC DNA]</scope>
    <source>
        <strain evidence="7">NBRC 110686 / TISTR 2288 / 201-F6</strain>
    </source>
</reference>
<dbReference type="InterPro" id="IPR015422">
    <property type="entry name" value="PyrdxlP-dep_Trfase_small"/>
</dbReference>
<evidence type="ECO:0000256" key="1">
    <source>
        <dbReference type="ARBA" id="ARBA00001933"/>
    </source>
</evidence>
<dbReference type="PANTHER" id="PTHR43797:SF2">
    <property type="entry name" value="HOMOCYSTEINE_CYSTEINE SYNTHASE"/>
    <property type="match status" value="1"/>
</dbReference>
<dbReference type="GO" id="GO:0003961">
    <property type="term" value="F:O-acetylhomoserine aminocarboxypropyltransferase activity"/>
    <property type="evidence" value="ECO:0007669"/>
    <property type="project" value="UniProtKB-EC"/>
</dbReference>
<evidence type="ECO:0000256" key="3">
    <source>
        <dbReference type="ARBA" id="ARBA00022679"/>
    </source>
</evidence>
<comment type="similarity">
    <text evidence="2 5">Belongs to the trans-sulfuration enzymes family.</text>
</comment>
<dbReference type="GO" id="GO:0006535">
    <property type="term" value="P:cysteine biosynthetic process from serine"/>
    <property type="evidence" value="ECO:0007669"/>
    <property type="project" value="TreeGrafter"/>
</dbReference>
<protein>
    <submittedName>
        <fullName evidence="6">O-acetylhomoserine sulfhydrylase/O-succinylhomoserine sulfhydrylase</fullName>
        <ecNumber evidence="6">2.5.1.48</ecNumber>
        <ecNumber evidence="6">2.5.1.49</ecNumber>
    </submittedName>
</protein>
<evidence type="ECO:0000256" key="5">
    <source>
        <dbReference type="RuleBase" id="RU362118"/>
    </source>
</evidence>
<dbReference type="NCBIfam" id="NF006004">
    <property type="entry name" value="PRK08134.1"/>
    <property type="match status" value="1"/>
</dbReference>
<dbReference type="GO" id="GO:0003962">
    <property type="term" value="F:cystathionine gamma-synthase activity"/>
    <property type="evidence" value="ECO:0007669"/>
    <property type="project" value="UniProtKB-EC"/>
</dbReference>
<evidence type="ECO:0000256" key="2">
    <source>
        <dbReference type="ARBA" id="ARBA00009077"/>
    </source>
</evidence>
<proteinExistence type="inferred from homology"/>
<dbReference type="InterPro" id="IPR006235">
    <property type="entry name" value="OAc-hSer/O-AcSer_sulfhydrylase"/>
</dbReference>
<dbReference type="STRING" id="1547922.ISF6_1368"/>
<dbReference type="GO" id="GO:0071269">
    <property type="term" value="P:L-homocysteine biosynthetic process"/>
    <property type="evidence" value="ECO:0007669"/>
    <property type="project" value="TreeGrafter"/>
</dbReference>
<dbReference type="Gene3D" id="3.40.640.10">
    <property type="entry name" value="Type I PLP-dependent aspartate aminotransferase-like (Major domain)"/>
    <property type="match status" value="1"/>
</dbReference>
<dbReference type="GO" id="GO:0004124">
    <property type="term" value="F:cysteine synthase activity"/>
    <property type="evidence" value="ECO:0007669"/>
    <property type="project" value="TreeGrafter"/>
</dbReference>
<comment type="caution">
    <text evidence="6">The sequence shown here is derived from an EMBL/GenBank/DDBJ whole genome shotgun (WGS) entry which is preliminary data.</text>
</comment>
<comment type="cofactor">
    <cofactor evidence="1 5">
        <name>pyridoxal 5'-phosphate</name>
        <dbReference type="ChEBI" id="CHEBI:597326"/>
    </cofactor>
</comment>
<name>A0A0K8P097_PISS1</name>
<dbReference type="InterPro" id="IPR054542">
    <property type="entry name" value="Cys_met_metab_PP"/>
</dbReference>
<accession>A0A0K8P097</accession>
<dbReference type="InterPro" id="IPR000277">
    <property type="entry name" value="Cys/Met-Metab_PyrdxlP-dep_enz"/>
</dbReference>
<dbReference type="InterPro" id="IPR015421">
    <property type="entry name" value="PyrdxlP-dep_Trfase_major"/>
</dbReference>
<evidence type="ECO:0000313" key="7">
    <source>
        <dbReference type="Proteomes" id="UP000037660"/>
    </source>
</evidence>
<dbReference type="GO" id="GO:0005737">
    <property type="term" value="C:cytoplasm"/>
    <property type="evidence" value="ECO:0007669"/>
    <property type="project" value="TreeGrafter"/>
</dbReference>